<dbReference type="Pfam" id="PF00483">
    <property type="entry name" value="NTP_transferase"/>
    <property type="match status" value="1"/>
</dbReference>
<dbReference type="PANTHER" id="PTHR47183:SF1">
    <property type="entry name" value="GLUCOSE-1-PHOSPHATE CYTIDYLYLTRANSFERASE"/>
    <property type="match status" value="1"/>
</dbReference>
<dbReference type="SUPFAM" id="SSF53448">
    <property type="entry name" value="Nucleotide-diphospho-sugar transferases"/>
    <property type="match status" value="1"/>
</dbReference>
<proteinExistence type="predicted"/>
<feature type="domain" description="Nucleotidyl transferase" evidence="1">
    <location>
        <begin position="2"/>
        <end position="201"/>
    </location>
</feature>
<organism evidence="2 3">
    <name type="scientific">Caproicibacterium amylolyticum</name>
    <dbReference type="NCBI Taxonomy" id="2766537"/>
    <lineage>
        <taxon>Bacteria</taxon>
        <taxon>Bacillati</taxon>
        <taxon>Bacillota</taxon>
        <taxon>Clostridia</taxon>
        <taxon>Eubacteriales</taxon>
        <taxon>Oscillospiraceae</taxon>
        <taxon>Caproicibacterium</taxon>
    </lineage>
</organism>
<dbReference type="KEGG" id="caml:H6X83_03570"/>
<evidence type="ECO:0000313" key="2">
    <source>
        <dbReference type="EMBL" id="QNO18723.1"/>
    </source>
</evidence>
<protein>
    <submittedName>
        <fullName evidence="2">Glucose-1-phosphate cytidylyltransferase</fullName>
        <ecNumber evidence="2">2.7.7.33</ecNumber>
    </submittedName>
</protein>
<gene>
    <name evidence="2" type="primary">rfbF</name>
    <name evidence="2" type="ORF">H6X83_03570</name>
</gene>
<dbReference type="NCBIfam" id="TIGR02623">
    <property type="entry name" value="G1P_cyt_trans"/>
    <property type="match status" value="1"/>
</dbReference>
<dbReference type="GO" id="GO:0009243">
    <property type="term" value="P:O antigen biosynthetic process"/>
    <property type="evidence" value="ECO:0007669"/>
    <property type="project" value="InterPro"/>
</dbReference>
<dbReference type="GO" id="GO:0047343">
    <property type="term" value="F:glucose-1-phosphate cytidylyltransferase activity"/>
    <property type="evidence" value="ECO:0007669"/>
    <property type="project" value="UniProtKB-EC"/>
</dbReference>
<dbReference type="InterPro" id="IPR046981">
    <property type="entry name" value="G1P_cyt_trans"/>
</dbReference>
<sequence length="243" mass="27306">MKVVILAGGKGTRIAEESTYRPKPMVEIGSRPILWHIMNWYASFGYTEFIICCGYKGQMIKQYFVDYYMKNSSVHVNLRDGSVERLSGSVEPWKVTLVNTGLETLTAGRLLQVQKYIDGDTFMLTYGDGVGDVDISKLLHFHRESGTTATISVTKPEGRFGVVKLDEQSGLVSGFREKARFDQSWVNIGFAVFSTDVFQYLGDGGSMLEKEPYEKLAGVGQMAAYQHPGFWSPMDTIRDKNYL</sequence>
<dbReference type="Proteomes" id="UP000516046">
    <property type="component" value="Chromosome"/>
</dbReference>
<dbReference type="InterPro" id="IPR005835">
    <property type="entry name" value="NTP_transferase_dom"/>
</dbReference>
<evidence type="ECO:0000313" key="3">
    <source>
        <dbReference type="Proteomes" id="UP000516046"/>
    </source>
</evidence>
<dbReference type="RefSeq" id="WP_212507791.1">
    <property type="nucleotide sequence ID" value="NZ_CP060696.1"/>
</dbReference>
<dbReference type="CDD" id="cd02524">
    <property type="entry name" value="G1P_cytidylyltransferase"/>
    <property type="match status" value="1"/>
</dbReference>
<keyword evidence="2" id="KW-0548">Nucleotidyltransferase</keyword>
<accession>A0A7G9WJ61</accession>
<dbReference type="Gene3D" id="3.90.550.10">
    <property type="entry name" value="Spore Coat Polysaccharide Biosynthesis Protein SpsA, Chain A"/>
    <property type="match status" value="1"/>
</dbReference>
<name>A0A7G9WJ61_9FIRM</name>
<dbReference type="EC" id="2.7.7.33" evidence="2"/>
<dbReference type="InterPro" id="IPR013446">
    <property type="entry name" value="G1P_cyt_trans-like"/>
</dbReference>
<reference evidence="2 3" key="1">
    <citation type="submission" date="2020-08" db="EMBL/GenBank/DDBJ databases">
        <authorList>
            <person name="Ren C."/>
            <person name="Gu Y."/>
            <person name="Xu Y."/>
        </authorList>
    </citation>
    <scope>NUCLEOTIDE SEQUENCE [LARGE SCALE GENOMIC DNA]</scope>
    <source>
        <strain evidence="2 3">LBM18003</strain>
    </source>
</reference>
<keyword evidence="3" id="KW-1185">Reference proteome</keyword>
<dbReference type="InterPro" id="IPR029044">
    <property type="entry name" value="Nucleotide-diphossugar_trans"/>
</dbReference>
<keyword evidence="2" id="KW-0808">Transferase</keyword>
<evidence type="ECO:0000259" key="1">
    <source>
        <dbReference type="Pfam" id="PF00483"/>
    </source>
</evidence>
<dbReference type="PANTHER" id="PTHR47183">
    <property type="entry name" value="GLUCOSE-1-PHOSPHATE CYTIDYLYLTRANSFERASE-RELATED"/>
    <property type="match status" value="1"/>
</dbReference>
<dbReference type="EMBL" id="CP060696">
    <property type="protein sequence ID" value="QNO18723.1"/>
    <property type="molecule type" value="Genomic_DNA"/>
</dbReference>
<dbReference type="AlphaFoldDB" id="A0A7G9WJ61"/>